<comment type="caution">
    <text evidence="2">The sequence shown here is derived from an EMBL/GenBank/DDBJ whole genome shotgun (WGS) entry which is preliminary data.</text>
</comment>
<dbReference type="EMBL" id="JANAVZ010000003">
    <property type="protein sequence ID" value="MCT4332622.1"/>
    <property type="molecule type" value="Genomic_DNA"/>
</dbReference>
<name>A0ABT2K7U9_9RHOB</name>
<sequence length="243" mass="27224">MSRALWQSVLLRTVEDALIGVAQATSRDRRILECKHARAYLTKPSKDLSEVCALAGMDMQAVMERMRKQIAQAPTPEELADKPNVSRQSFTKAPAKPKKVPFRDREFTIGDTTRTATEWCERTGISINTASRRIGKGWGAEPAFTMTDAEARAVRSEAARAAYQAVTNIANPQQADRQKHRKPGTPPMLYECGGEILTLDQWADRTGINKTTLYARITRQGMTFAEAISTPPMSRGRWRHTFK</sequence>
<evidence type="ECO:0000256" key="1">
    <source>
        <dbReference type="SAM" id="MobiDB-lite"/>
    </source>
</evidence>
<keyword evidence="3" id="KW-1185">Reference proteome</keyword>
<evidence type="ECO:0000313" key="2">
    <source>
        <dbReference type="EMBL" id="MCT4332622.1"/>
    </source>
</evidence>
<reference evidence="2 3" key="1">
    <citation type="submission" date="2022-04" db="EMBL/GenBank/DDBJ databases">
        <title>Paracoccus sp. YLB-12 draft genome sequence.</title>
        <authorList>
            <person name="Yu L."/>
        </authorList>
    </citation>
    <scope>NUCLEOTIDE SEQUENCE [LARGE SCALE GENOMIC DNA]</scope>
    <source>
        <strain evidence="2 3">YLB-12</strain>
    </source>
</reference>
<proteinExistence type="predicted"/>
<dbReference type="RefSeq" id="WP_260276511.1">
    <property type="nucleotide sequence ID" value="NZ_JANAVZ010000003.1"/>
</dbReference>
<organism evidence="2 3">
    <name type="scientific">Paracoccus maritimus</name>
    <dbReference type="NCBI Taxonomy" id="2933292"/>
    <lineage>
        <taxon>Bacteria</taxon>
        <taxon>Pseudomonadati</taxon>
        <taxon>Pseudomonadota</taxon>
        <taxon>Alphaproteobacteria</taxon>
        <taxon>Rhodobacterales</taxon>
        <taxon>Paracoccaceae</taxon>
        <taxon>Paracoccus</taxon>
    </lineage>
</organism>
<protein>
    <submittedName>
        <fullName evidence="2">Uncharacterized protein</fullName>
    </submittedName>
</protein>
<gene>
    <name evidence="2" type="ORF">MU516_07045</name>
</gene>
<evidence type="ECO:0000313" key="3">
    <source>
        <dbReference type="Proteomes" id="UP001320702"/>
    </source>
</evidence>
<dbReference type="Proteomes" id="UP001320702">
    <property type="component" value="Unassembled WGS sequence"/>
</dbReference>
<feature type="region of interest" description="Disordered" evidence="1">
    <location>
        <begin position="73"/>
        <end position="99"/>
    </location>
</feature>
<accession>A0ABT2K7U9</accession>